<proteinExistence type="predicted"/>
<reference evidence="1" key="2">
    <citation type="submission" date="2016-06" db="EMBL/GenBank/DDBJ databases">
        <title>The genome of a short-lived fish provides insights into sex chromosome evolution and the genetic control of aging.</title>
        <authorList>
            <person name="Reichwald K."/>
            <person name="Felder M."/>
            <person name="Petzold A."/>
            <person name="Koch P."/>
            <person name="Groth M."/>
            <person name="Platzer M."/>
        </authorList>
    </citation>
    <scope>NUCLEOTIDE SEQUENCE</scope>
    <source>
        <tissue evidence="1">Brain</tissue>
    </source>
</reference>
<feature type="non-terminal residue" evidence="1">
    <location>
        <position position="1"/>
    </location>
</feature>
<feature type="non-terminal residue" evidence="1">
    <location>
        <position position="51"/>
    </location>
</feature>
<reference evidence="1" key="1">
    <citation type="submission" date="2016-05" db="EMBL/GenBank/DDBJ databases">
        <authorList>
            <person name="Lavstsen T."/>
            <person name="Jespersen J.S."/>
        </authorList>
    </citation>
    <scope>NUCLEOTIDE SEQUENCE</scope>
    <source>
        <tissue evidence="1">Brain</tissue>
    </source>
</reference>
<evidence type="ECO:0000313" key="1">
    <source>
        <dbReference type="EMBL" id="SBQ96967.1"/>
    </source>
</evidence>
<protein>
    <submittedName>
        <fullName evidence="1">Integrin beta</fullName>
    </submittedName>
</protein>
<dbReference type="GO" id="GO:0007229">
    <property type="term" value="P:integrin-mediated signaling pathway"/>
    <property type="evidence" value="ECO:0007669"/>
    <property type="project" value="UniProtKB-KW"/>
</dbReference>
<organism evidence="1">
    <name type="scientific">Nothobranchius kuhntae</name>
    <name type="common">Beira killifish</name>
    <dbReference type="NCBI Taxonomy" id="321403"/>
    <lineage>
        <taxon>Eukaryota</taxon>
        <taxon>Metazoa</taxon>
        <taxon>Chordata</taxon>
        <taxon>Craniata</taxon>
        <taxon>Vertebrata</taxon>
        <taxon>Euteleostomi</taxon>
        <taxon>Actinopterygii</taxon>
        <taxon>Neopterygii</taxon>
        <taxon>Teleostei</taxon>
        <taxon>Neoteleostei</taxon>
        <taxon>Acanthomorphata</taxon>
        <taxon>Ovalentaria</taxon>
        <taxon>Atherinomorphae</taxon>
        <taxon>Cyprinodontiformes</taxon>
        <taxon>Nothobranchiidae</taxon>
        <taxon>Nothobranchius</taxon>
    </lineage>
</organism>
<gene>
    <name evidence="1" type="primary">OLA.17251</name>
</gene>
<accession>A0A1A8IIY2</accession>
<dbReference type="AlphaFoldDB" id="A0A1A8IIY2"/>
<sequence>GSTSHSDTIQKETSTSYRPELLFSLEGVTSCLCSFKRTKVICYQSLSFPIR</sequence>
<keyword evidence="1" id="KW-0401">Integrin</keyword>
<name>A0A1A8IIY2_NOTKU</name>
<dbReference type="EMBL" id="HAED01010742">
    <property type="protein sequence ID" value="SBQ96967.1"/>
    <property type="molecule type" value="Transcribed_RNA"/>
</dbReference>